<proteinExistence type="predicted"/>
<gene>
    <name evidence="1" type="ORF">HID58_091201</name>
    <name evidence="3" type="ORF">HID58_093808</name>
    <name evidence="2" type="ORF">HID58_094030</name>
</gene>
<evidence type="ECO:0000313" key="3">
    <source>
        <dbReference type="EMBL" id="KAH0852643.1"/>
    </source>
</evidence>
<dbReference type="EMBL" id="JAGKQM010002033">
    <property type="protein sequence ID" value="KAH0850589.1"/>
    <property type="molecule type" value="Genomic_DNA"/>
</dbReference>
<accession>A0ABQ7XAS4</accession>
<protein>
    <submittedName>
        <fullName evidence="2">Uncharacterized protein</fullName>
    </submittedName>
</protein>
<dbReference type="EMBL" id="JAGKQM010001000">
    <property type="protein sequence ID" value="KAH0852643.1"/>
    <property type="molecule type" value="Genomic_DNA"/>
</dbReference>
<evidence type="ECO:0000313" key="4">
    <source>
        <dbReference type="Proteomes" id="UP000824890"/>
    </source>
</evidence>
<dbReference type="EMBL" id="JAGKQM010001083">
    <property type="protein sequence ID" value="KAH0852434.1"/>
    <property type="molecule type" value="Genomic_DNA"/>
</dbReference>
<name>A0ABQ7XAS4_BRANA</name>
<sequence>MASFLCKDPKLQQTPSFSATHFNRRDRQHLSFVVNHPTFQHHHLSITPIEPISYIISEPKSCRLACSSVTCVFDQHMILKDKKVLYLRIHLFCLPGSPSRPPNGVSLRIILLHSCVSCALSFELSR</sequence>
<comment type="caution">
    <text evidence="2">The sequence shown here is derived from an EMBL/GenBank/DDBJ whole genome shotgun (WGS) entry which is preliminary data.</text>
</comment>
<evidence type="ECO:0000313" key="2">
    <source>
        <dbReference type="EMBL" id="KAH0852434.1"/>
    </source>
</evidence>
<organism evidence="2 4">
    <name type="scientific">Brassica napus</name>
    <name type="common">Rape</name>
    <dbReference type="NCBI Taxonomy" id="3708"/>
    <lineage>
        <taxon>Eukaryota</taxon>
        <taxon>Viridiplantae</taxon>
        <taxon>Streptophyta</taxon>
        <taxon>Embryophyta</taxon>
        <taxon>Tracheophyta</taxon>
        <taxon>Spermatophyta</taxon>
        <taxon>Magnoliopsida</taxon>
        <taxon>eudicotyledons</taxon>
        <taxon>Gunneridae</taxon>
        <taxon>Pentapetalae</taxon>
        <taxon>rosids</taxon>
        <taxon>malvids</taxon>
        <taxon>Brassicales</taxon>
        <taxon>Brassicaceae</taxon>
        <taxon>Brassiceae</taxon>
        <taxon>Brassica</taxon>
    </lineage>
</organism>
<dbReference type="Proteomes" id="UP000824890">
    <property type="component" value="Unassembled WGS sequence"/>
</dbReference>
<keyword evidence="4" id="KW-1185">Reference proteome</keyword>
<evidence type="ECO:0000313" key="1">
    <source>
        <dbReference type="EMBL" id="KAH0850589.1"/>
    </source>
</evidence>
<reference evidence="2 4" key="1">
    <citation type="submission" date="2021-05" db="EMBL/GenBank/DDBJ databases">
        <title>Genome Assembly of Synthetic Allotetraploid Brassica napus Reveals Homoeologous Exchanges between Subgenomes.</title>
        <authorList>
            <person name="Davis J.T."/>
        </authorList>
    </citation>
    <scope>NUCLEOTIDE SEQUENCE [LARGE SCALE GENOMIC DNA]</scope>
    <source>
        <strain evidence="4">cv. Da-Ae</strain>
        <tissue evidence="2">Seedling</tissue>
    </source>
</reference>